<dbReference type="EMBL" id="CP126116">
    <property type="protein sequence ID" value="WHZ57199.1"/>
    <property type="molecule type" value="Genomic_DNA"/>
</dbReference>
<name>A0ACD4R9S0_9BACI</name>
<reference evidence="2" key="1">
    <citation type="journal article" date="2025" name="Aquaculture">
        <title>Assessment of the bioflocculant production and safety properties of Metabacillus hrfriensis sp. nov. based on phenotypic and whole-genome sequencing analysis.</title>
        <authorList>
            <person name="Zhang R."/>
            <person name="Zhao Z."/>
            <person name="Luo L."/>
            <person name="Wang S."/>
            <person name="Guo K."/>
            <person name="Xu W."/>
        </authorList>
    </citation>
    <scope>NUCLEOTIDE SEQUENCE [LARGE SCALE GENOMIC DNA]</scope>
    <source>
        <strain evidence="2">CT-WN-B3</strain>
    </source>
</reference>
<protein>
    <submittedName>
        <fullName evidence="1">DinB family protein</fullName>
    </submittedName>
</protein>
<evidence type="ECO:0000313" key="2">
    <source>
        <dbReference type="Proteomes" id="UP001226091"/>
    </source>
</evidence>
<organism evidence="1 2">
    <name type="scientific">Metabacillus hrfriensis</name>
    <dbReference type="NCBI Taxonomy" id="3048891"/>
    <lineage>
        <taxon>Bacteria</taxon>
        <taxon>Bacillati</taxon>
        <taxon>Bacillota</taxon>
        <taxon>Bacilli</taxon>
        <taxon>Bacillales</taxon>
        <taxon>Bacillaceae</taxon>
        <taxon>Metabacillus</taxon>
    </lineage>
</organism>
<dbReference type="Proteomes" id="UP001226091">
    <property type="component" value="Chromosome"/>
</dbReference>
<sequence>MNSNEIFKEQLTACFFEDNWFASLETALKDLTEEQASWKQEENIHSIWEIINHLVFYNTRHLQLFKKEPLSNSHPANEDTFIIKDGDNWHDQKEKLFLVIKEWIEELEKLSEEELQSSVREDNKEPWISVLLNVTIHNASHVGQIILIRKLQGSWKKELSVS</sequence>
<gene>
    <name evidence="1" type="ORF">QLQ22_21475</name>
</gene>
<accession>A0ACD4R9S0</accession>
<evidence type="ECO:0000313" key="1">
    <source>
        <dbReference type="EMBL" id="WHZ57199.1"/>
    </source>
</evidence>
<proteinExistence type="predicted"/>
<keyword evidence="2" id="KW-1185">Reference proteome</keyword>